<dbReference type="GO" id="GO:0003677">
    <property type="term" value="F:DNA binding"/>
    <property type="evidence" value="ECO:0007669"/>
    <property type="project" value="UniProtKB-KW"/>
</dbReference>
<dbReference type="GO" id="GO:0006310">
    <property type="term" value="P:DNA recombination"/>
    <property type="evidence" value="ECO:0007669"/>
    <property type="project" value="UniProtKB-KW"/>
</dbReference>
<dbReference type="PANTHER" id="PTHR30349">
    <property type="entry name" value="PHAGE INTEGRASE-RELATED"/>
    <property type="match status" value="1"/>
</dbReference>
<evidence type="ECO:0000259" key="4">
    <source>
        <dbReference type="PROSITE" id="PS51898"/>
    </source>
</evidence>
<dbReference type="SUPFAM" id="SSF56349">
    <property type="entry name" value="DNA breaking-rejoining enzymes"/>
    <property type="match status" value="1"/>
</dbReference>
<proteinExistence type="inferred from homology"/>
<dbReference type="RefSeq" id="WP_208664895.1">
    <property type="nucleotide sequence ID" value="NZ_CP041147.1"/>
</dbReference>
<protein>
    <submittedName>
        <fullName evidence="5">Site-specific integrase</fullName>
    </submittedName>
</protein>
<keyword evidence="2" id="KW-0238">DNA-binding</keyword>
<dbReference type="PANTHER" id="PTHR30349:SF41">
    <property type="entry name" value="INTEGRASE_RECOMBINASE PROTEIN MJ0367-RELATED"/>
    <property type="match status" value="1"/>
</dbReference>
<reference evidence="5 6" key="1">
    <citation type="submission" date="2019-06" db="EMBL/GenBank/DDBJ databases">
        <title>Mycoplasma nasistruthionis sp. nov. str Ms03.</title>
        <authorList>
            <person name="Botes A."/>
        </authorList>
    </citation>
    <scope>NUCLEOTIDE SEQUENCE [LARGE SCALE GENOMIC DNA]</scope>
    <source>
        <strain evidence="5 6">Ms03</strain>
    </source>
</reference>
<evidence type="ECO:0000313" key="6">
    <source>
        <dbReference type="Proteomes" id="UP000315201"/>
    </source>
</evidence>
<dbReference type="Proteomes" id="UP000315201">
    <property type="component" value="Chromosome"/>
</dbReference>
<dbReference type="InterPro" id="IPR011010">
    <property type="entry name" value="DNA_brk_join_enz"/>
</dbReference>
<name>A0A4Y6I6M1_9MOLU</name>
<accession>A0A4Y6I6M1</accession>
<keyword evidence="3" id="KW-0233">DNA recombination</keyword>
<organism evidence="5 6">
    <name type="scientific">Mycoplasma nasistruthionis</name>
    <dbReference type="NCBI Taxonomy" id="353852"/>
    <lineage>
        <taxon>Bacteria</taxon>
        <taxon>Bacillati</taxon>
        <taxon>Mycoplasmatota</taxon>
        <taxon>Mollicutes</taxon>
        <taxon>Mycoplasmataceae</taxon>
        <taxon>Mycoplasma</taxon>
    </lineage>
</organism>
<dbReference type="Pfam" id="PF00589">
    <property type="entry name" value="Phage_integrase"/>
    <property type="match status" value="1"/>
</dbReference>
<comment type="similarity">
    <text evidence="1">Belongs to the 'phage' integrase family.</text>
</comment>
<dbReference type="AlphaFoldDB" id="A0A4Y6I6M1"/>
<dbReference type="PROSITE" id="PS51898">
    <property type="entry name" value="TYR_RECOMBINASE"/>
    <property type="match status" value="1"/>
</dbReference>
<dbReference type="EMBL" id="CP041147">
    <property type="protein sequence ID" value="QDF64849.1"/>
    <property type="molecule type" value="Genomic_DNA"/>
</dbReference>
<dbReference type="InterPro" id="IPR050090">
    <property type="entry name" value="Tyrosine_recombinase_XerCD"/>
</dbReference>
<keyword evidence="6" id="KW-1185">Reference proteome</keyword>
<gene>
    <name evidence="5" type="ORF">FIV53_00785</name>
</gene>
<dbReference type="GO" id="GO:0015074">
    <property type="term" value="P:DNA integration"/>
    <property type="evidence" value="ECO:0007669"/>
    <property type="project" value="InterPro"/>
</dbReference>
<evidence type="ECO:0000256" key="3">
    <source>
        <dbReference type="ARBA" id="ARBA00023172"/>
    </source>
</evidence>
<feature type="domain" description="Tyr recombinase" evidence="4">
    <location>
        <begin position="89"/>
        <end position="268"/>
    </location>
</feature>
<evidence type="ECO:0000256" key="2">
    <source>
        <dbReference type="ARBA" id="ARBA00023125"/>
    </source>
</evidence>
<dbReference type="InterPro" id="IPR013762">
    <property type="entry name" value="Integrase-like_cat_sf"/>
</dbReference>
<dbReference type="CDD" id="cd00397">
    <property type="entry name" value="DNA_BRE_C"/>
    <property type="match status" value="1"/>
</dbReference>
<dbReference type="Gene3D" id="1.10.443.10">
    <property type="entry name" value="Intergrase catalytic core"/>
    <property type="match status" value="1"/>
</dbReference>
<evidence type="ECO:0000313" key="5">
    <source>
        <dbReference type="EMBL" id="QDF64849.1"/>
    </source>
</evidence>
<sequence length="301" mass="35011">MTVKEYIPQYLMSLLNSNTKKNQTSCLKIIEHIQNQEDLQKVVNEVVTKLSPSTAKMYLTVIKGCLNSYNRKTKTTLFDTEDFPKIAVPQNIAFTFDSIQIEKVKQFARNYDNSHGIATLVLFLCDNGPRIQEAKNLLNNPDNFEYDDTLEVYSAFEKAEKNNNYRSYIIRPEHWDLYLQAYKQNPTIFFTDKTRQFNKFIEDLKEKYPEFANEKITTHTFRKSFVTNQYQAGVDLPTIAKATGHKDLSTLVSTYIVVSKKESTRIVKNASDPEKLRILTENQIRQENKKLRTATDLTAYH</sequence>
<evidence type="ECO:0000256" key="1">
    <source>
        <dbReference type="ARBA" id="ARBA00008857"/>
    </source>
</evidence>
<dbReference type="InterPro" id="IPR002104">
    <property type="entry name" value="Integrase_catalytic"/>
</dbReference>